<evidence type="ECO:0000313" key="2">
    <source>
        <dbReference type="Proteomes" id="UP001286313"/>
    </source>
</evidence>
<sequence>MRKEVVMQVRGICSLRVTEVQEGEVRAPPSCPYVLPPPPLQAYLLAHLLPTTALNWCVEYRVAFAGNPTALARPIPSVARWPRALPDPHHALPTYLPSPHPSRHIPYLPSPPFPVPLP</sequence>
<dbReference type="EMBL" id="JAWQEG010001141">
    <property type="protein sequence ID" value="KAK3882060.1"/>
    <property type="molecule type" value="Genomic_DNA"/>
</dbReference>
<dbReference type="AlphaFoldDB" id="A0AAE1FX86"/>
<reference evidence="1" key="1">
    <citation type="submission" date="2023-10" db="EMBL/GenBank/DDBJ databases">
        <title>Genome assemblies of two species of porcelain crab, Petrolisthes cinctipes and Petrolisthes manimaculis (Anomura: Porcellanidae).</title>
        <authorList>
            <person name="Angst P."/>
        </authorList>
    </citation>
    <scope>NUCLEOTIDE SEQUENCE</scope>
    <source>
        <strain evidence="1">PB745_01</strain>
        <tissue evidence="1">Gill</tissue>
    </source>
</reference>
<organism evidence="1 2">
    <name type="scientific">Petrolisthes cinctipes</name>
    <name type="common">Flat porcelain crab</name>
    <dbReference type="NCBI Taxonomy" id="88211"/>
    <lineage>
        <taxon>Eukaryota</taxon>
        <taxon>Metazoa</taxon>
        <taxon>Ecdysozoa</taxon>
        <taxon>Arthropoda</taxon>
        <taxon>Crustacea</taxon>
        <taxon>Multicrustacea</taxon>
        <taxon>Malacostraca</taxon>
        <taxon>Eumalacostraca</taxon>
        <taxon>Eucarida</taxon>
        <taxon>Decapoda</taxon>
        <taxon>Pleocyemata</taxon>
        <taxon>Anomura</taxon>
        <taxon>Galatheoidea</taxon>
        <taxon>Porcellanidae</taxon>
        <taxon>Petrolisthes</taxon>
    </lineage>
</organism>
<gene>
    <name evidence="1" type="ORF">Pcinc_013543</name>
</gene>
<name>A0AAE1FX86_PETCI</name>
<evidence type="ECO:0000313" key="1">
    <source>
        <dbReference type="EMBL" id="KAK3882060.1"/>
    </source>
</evidence>
<comment type="caution">
    <text evidence="1">The sequence shown here is derived from an EMBL/GenBank/DDBJ whole genome shotgun (WGS) entry which is preliminary data.</text>
</comment>
<keyword evidence="2" id="KW-1185">Reference proteome</keyword>
<protein>
    <submittedName>
        <fullName evidence="1">Uncharacterized protein</fullName>
    </submittedName>
</protein>
<dbReference type="Proteomes" id="UP001286313">
    <property type="component" value="Unassembled WGS sequence"/>
</dbReference>
<accession>A0AAE1FX86</accession>
<proteinExistence type="predicted"/>